<dbReference type="InterPro" id="IPR018391">
    <property type="entry name" value="PQQ_b-propeller_rpt"/>
</dbReference>
<dbReference type="EMBL" id="CAJJDO010000101">
    <property type="protein sequence ID" value="CAD8192179.1"/>
    <property type="molecule type" value="Genomic_DNA"/>
</dbReference>
<reference evidence="2" key="1">
    <citation type="submission" date="2021-01" db="EMBL/GenBank/DDBJ databases">
        <authorList>
            <consortium name="Genoscope - CEA"/>
            <person name="William W."/>
        </authorList>
    </citation>
    <scope>NUCLEOTIDE SEQUENCE</scope>
</reference>
<dbReference type="SMART" id="SM00564">
    <property type="entry name" value="PQQ"/>
    <property type="match status" value="6"/>
</dbReference>
<feature type="repeat" description="WD" evidence="1">
    <location>
        <begin position="380"/>
        <end position="421"/>
    </location>
</feature>
<feature type="repeat" description="WD" evidence="1">
    <location>
        <begin position="632"/>
        <end position="673"/>
    </location>
</feature>
<dbReference type="PANTHER" id="PTHR45333:SF1">
    <property type="entry name" value="CHROMOSOME UNDETERMINED SCAFFOLD_625, WHOLE GENOME SHOTGUN SEQUENCE"/>
    <property type="match status" value="1"/>
</dbReference>
<name>A0A8S1WVK2_9CILI</name>
<comment type="caution">
    <text evidence="2">The sequence shown here is derived from an EMBL/GenBank/DDBJ whole genome shotgun (WGS) entry which is preliminary data.</text>
</comment>
<dbReference type="InterPro" id="IPR019775">
    <property type="entry name" value="WD40_repeat_CS"/>
</dbReference>
<feature type="repeat" description="WD" evidence="1">
    <location>
        <begin position="464"/>
        <end position="505"/>
    </location>
</feature>
<dbReference type="InterPro" id="IPR001646">
    <property type="entry name" value="5peptide_repeat"/>
</dbReference>
<keyword evidence="1" id="KW-0853">WD repeat</keyword>
<protein>
    <submittedName>
        <fullName evidence="2">Uncharacterized protein</fullName>
    </submittedName>
</protein>
<dbReference type="Proteomes" id="UP000689195">
    <property type="component" value="Unassembled WGS sequence"/>
</dbReference>
<keyword evidence="3" id="KW-1185">Reference proteome</keyword>
<dbReference type="Pfam" id="PF00400">
    <property type="entry name" value="WD40"/>
    <property type="match status" value="8"/>
</dbReference>
<evidence type="ECO:0000256" key="1">
    <source>
        <dbReference type="PROSITE-ProRule" id="PRU00221"/>
    </source>
</evidence>
<feature type="repeat" description="WD" evidence="1">
    <location>
        <begin position="548"/>
        <end position="589"/>
    </location>
</feature>
<dbReference type="PROSITE" id="PS50082">
    <property type="entry name" value="WD_REPEATS_2"/>
    <property type="match status" value="8"/>
</dbReference>
<gene>
    <name evidence="2" type="ORF">PPENT_87.1.T1010011</name>
</gene>
<dbReference type="PROSITE" id="PS50294">
    <property type="entry name" value="WD_REPEATS_REGION"/>
    <property type="match status" value="8"/>
</dbReference>
<dbReference type="AlphaFoldDB" id="A0A8S1WVK2"/>
<feature type="repeat" description="WD" evidence="1">
    <location>
        <begin position="672"/>
        <end position="713"/>
    </location>
</feature>
<proteinExistence type="predicted"/>
<dbReference type="InterPro" id="IPR001680">
    <property type="entry name" value="WD40_rpt"/>
</dbReference>
<dbReference type="PROSITE" id="PS00678">
    <property type="entry name" value="WD_REPEATS_1"/>
    <property type="match status" value="7"/>
</dbReference>
<sequence>MICLAPHRCQCQRKLCAECLDEHKVDLKQIVSIRSFKEKVTKKLNQYTLNENSEIVEKMIKFQKMLNRSQAKLIHIFENLSNYVTSVYKTIEQKNVSFVNLINEDTNLAESSYNDLEKLVQITEGTTLEDWNDGKISLLQKMDRMMHWFNQEINSLCLKEEMKEIYQLVNSINQTEQVVERKKDFYEVLIPFKNIDIQIFKSMIEILREAKISDFLGFLDNQQHLEQYVDRQRDLNFVRSNILKITNIIRDIKEHDFNKYDYSNANYQETKQDLIEKISQDKMIIEILQFLVRLTAIDQSFIQCGSNALNLLVDMKVDLQKRSFENIRIKNTSLIGANFVRCNFSGSEFNNVDLSGINFNGTQLFNCKWNKIRIHELNNFDGHSNSVHSVCFSPDGNTLASASEDNSIRLWDIKTGKQKVKMDGHSNWVRSVCFSPDGTTLASGSDDYSIRLWDIKTGQQKFKLNVHTSTVLSVQFTSDGTTLVSGSADKSIRLLDVKTGQEKFKLDGHIHYVWSVCFSPDGANLASGSYDKSIRLWDAKTGQQKAKLDGHSEWVSSVCYSPDSTTLASGSGDKSIRLWDAKTGQQKAKLDGHSEAVRSVCFSPDGTTLASSSDDKSILLWDIKTGQQKAKLDGHIETVRSVCFSPDGTKLASSSDDKSIRLWDVKTQQEKLDGHPNKFLSVSFSPDYSILASSYDDNSTRLWDVKTGKEIQLSDMGYQECLVQFPKPLFQNNPLSKGVNSNITLLLISSQPIFQAQGAFIFKGEFANQLGIDLRTFFKQSGGCLLENQIQLKQEQI</sequence>
<dbReference type="CDD" id="cd00200">
    <property type="entry name" value="WD40"/>
    <property type="match status" value="1"/>
</dbReference>
<dbReference type="SMART" id="SM00320">
    <property type="entry name" value="WD40"/>
    <property type="match status" value="8"/>
</dbReference>
<feature type="repeat" description="WD" evidence="1">
    <location>
        <begin position="506"/>
        <end position="547"/>
    </location>
</feature>
<feature type="repeat" description="WD" evidence="1">
    <location>
        <begin position="422"/>
        <end position="463"/>
    </location>
</feature>
<evidence type="ECO:0000313" key="2">
    <source>
        <dbReference type="EMBL" id="CAD8192179.1"/>
    </source>
</evidence>
<dbReference type="OrthoDB" id="1068471at2759"/>
<feature type="repeat" description="WD" evidence="1">
    <location>
        <begin position="590"/>
        <end position="631"/>
    </location>
</feature>
<evidence type="ECO:0000313" key="3">
    <source>
        <dbReference type="Proteomes" id="UP000689195"/>
    </source>
</evidence>
<dbReference type="PANTHER" id="PTHR45333">
    <property type="entry name" value="MEMBRANE PROTEIN-RELATED"/>
    <property type="match status" value="1"/>
</dbReference>
<dbReference type="Pfam" id="PF00805">
    <property type="entry name" value="Pentapeptide"/>
    <property type="match status" value="1"/>
</dbReference>
<organism evidence="2 3">
    <name type="scientific">Paramecium pentaurelia</name>
    <dbReference type="NCBI Taxonomy" id="43138"/>
    <lineage>
        <taxon>Eukaryota</taxon>
        <taxon>Sar</taxon>
        <taxon>Alveolata</taxon>
        <taxon>Ciliophora</taxon>
        <taxon>Intramacronucleata</taxon>
        <taxon>Oligohymenophorea</taxon>
        <taxon>Peniculida</taxon>
        <taxon>Parameciidae</taxon>
        <taxon>Paramecium</taxon>
    </lineage>
</organism>
<accession>A0A8S1WVK2</accession>